<evidence type="ECO:0000313" key="4">
    <source>
        <dbReference type="EMBL" id="GGP74268.1"/>
    </source>
</evidence>
<accession>A0A918ARU6</accession>
<evidence type="ECO:0000256" key="2">
    <source>
        <dbReference type="ARBA" id="ARBA00023235"/>
    </source>
</evidence>
<organism evidence="4 5">
    <name type="scientific">Saccharothrix coeruleofusca</name>
    <dbReference type="NCBI Taxonomy" id="33919"/>
    <lineage>
        <taxon>Bacteria</taxon>
        <taxon>Bacillati</taxon>
        <taxon>Actinomycetota</taxon>
        <taxon>Actinomycetes</taxon>
        <taxon>Pseudonocardiales</taxon>
        <taxon>Pseudonocardiaceae</taxon>
        <taxon>Saccharothrix</taxon>
    </lineage>
</organism>
<dbReference type="InterPro" id="IPR016176">
    <property type="entry name" value="Cbl-dep_enz_cat"/>
</dbReference>
<evidence type="ECO:0000256" key="3">
    <source>
        <dbReference type="ARBA" id="ARBA00023285"/>
    </source>
</evidence>
<keyword evidence="3" id="KW-0170">Cobalt</keyword>
<keyword evidence="1" id="KW-0846">Cobalamin</keyword>
<comment type="caution">
    <text evidence="4">The sequence shown here is derived from an EMBL/GenBank/DDBJ whole genome shotgun (WGS) entry which is preliminary data.</text>
</comment>
<dbReference type="GO" id="GO:0019670">
    <property type="term" value="P:anaerobic L-glutamate catabolic process"/>
    <property type="evidence" value="ECO:0007669"/>
    <property type="project" value="InterPro"/>
</dbReference>
<dbReference type="Gene3D" id="3.20.20.240">
    <property type="entry name" value="Methylmalonyl-CoA mutase"/>
    <property type="match status" value="1"/>
</dbReference>
<reference evidence="4" key="2">
    <citation type="submission" date="2020-09" db="EMBL/GenBank/DDBJ databases">
        <authorList>
            <person name="Sun Q."/>
            <person name="Ohkuma M."/>
        </authorList>
    </citation>
    <scope>NUCLEOTIDE SEQUENCE</scope>
    <source>
        <strain evidence="4">JCM 3313</strain>
    </source>
</reference>
<evidence type="ECO:0000256" key="1">
    <source>
        <dbReference type="ARBA" id="ARBA00022628"/>
    </source>
</evidence>
<evidence type="ECO:0000313" key="5">
    <source>
        <dbReference type="Proteomes" id="UP000639606"/>
    </source>
</evidence>
<sequence>MSDPATMRAGLLATRDAAATTVGTITVDSYTRVGDNTGAALALARGSAMNGYPITAHSRRTTRRVLHGLGFPVQVRHGSAMPGDIVSALVAAGMHATEGGPVSYCLPYSRLPLRDSVENWTRASERLAAVPDHHMETFGGCMMGQLCPPSVLVAITVLEALFFRQRGLRSISLSYAQQTSPAQDVEAVAALTSLAGELLPDVDWHVVIYAYMGVFPRTPAGARRLMAEAARLAVTTGAARLIVKTEAEVHRIPSVAENVAALEHAGDVAALCTPAPADGRDTETYAEARAMIDAVLDLDADVGIALDKGFSAGYLDVPFCLHPDNAGRARSYLDQDGQLRWSATGSLPIGGPSAHRRDMTSSDLLAALSYMERRCDTN</sequence>
<dbReference type="AlphaFoldDB" id="A0A918ARU6"/>
<keyword evidence="5" id="KW-1185">Reference proteome</keyword>
<gene>
    <name evidence="4" type="ORF">GCM10010185_54770</name>
</gene>
<reference evidence="4" key="1">
    <citation type="journal article" date="2014" name="Int. J. Syst. Evol. Microbiol.">
        <title>Complete genome sequence of Corynebacterium casei LMG S-19264T (=DSM 44701T), isolated from a smear-ripened cheese.</title>
        <authorList>
            <consortium name="US DOE Joint Genome Institute (JGI-PGF)"/>
            <person name="Walter F."/>
            <person name="Albersmeier A."/>
            <person name="Kalinowski J."/>
            <person name="Ruckert C."/>
        </authorList>
    </citation>
    <scope>NUCLEOTIDE SEQUENCE</scope>
    <source>
        <strain evidence="4">JCM 3313</strain>
    </source>
</reference>
<name>A0A918ARU6_9PSEU</name>
<dbReference type="SUPFAM" id="SSF51703">
    <property type="entry name" value="Cobalamin (vitamin B12)-dependent enzymes"/>
    <property type="match status" value="1"/>
</dbReference>
<proteinExistence type="predicted"/>
<dbReference type="EMBL" id="BMRG01000014">
    <property type="protein sequence ID" value="GGP74268.1"/>
    <property type="molecule type" value="Genomic_DNA"/>
</dbReference>
<keyword evidence="2" id="KW-0413">Isomerase</keyword>
<protein>
    <submittedName>
        <fullName evidence="4">Methylaspartate mutase</fullName>
    </submittedName>
</protein>
<dbReference type="GO" id="GO:0050097">
    <property type="term" value="F:methylaspartate mutase activity"/>
    <property type="evidence" value="ECO:0007669"/>
    <property type="project" value="InterPro"/>
</dbReference>
<dbReference type="Proteomes" id="UP000639606">
    <property type="component" value="Unassembled WGS sequence"/>
</dbReference>
<dbReference type="GO" id="GO:0031419">
    <property type="term" value="F:cobalamin binding"/>
    <property type="evidence" value="ECO:0007669"/>
    <property type="project" value="UniProtKB-KW"/>
</dbReference>
<dbReference type="Pfam" id="PF06368">
    <property type="entry name" value="Met_asp_mut_E"/>
    <property type="match status" value="1"/>
</dbReference>
<dbReference type="InterPro" id="IPR006396">
    <property type="entry name" value="Glu_mut_E"/>
</dbReference>